<proteinExistence type="predicted"/>
<protein>
    <submittedName>
        <fullName evidence="5">Methyl-accepting chemotaxis protein</fullName>
    </submittedName>
</protein>
<feature type="transmembrane region" description="Helical" evidence="3">
    <location>
        <begin position="66"/>
        <end position="86"/>
    </location>
</feature>
<keyword evidence="1 2" id="KW-0807">Transducer</keyword>
<accession>A0A174QJS9</accession>
<dbReference type="SMART" id="SM00283">
    <property type="entry name" value="MA"/>
    <property type="match status" value="1"/>
</dbReference>
<dbReference type="Pfam" id="PF00015">
    <property type="entry name" value="MCPsignal"/>
    <property type="match status" value="1"/>
</dbReference>
<dbReference type="AlphaFoldDB" id="A0A174QJS9"/>
<keyword evidence="3" id="KW-0472">Membrane</keyword>
<keyword evidence="3" id="KW-1133">Transmembrane helix</keyword>
<reference evidence="5 6" key="1">
    <citation type="submission" date="2015-09" db="EMBL/GenBank/DDBJ databases">
        <authorList>
            <consortium name="Pathogen Informatics"/>
        </authorList>
    </citation>
    <scope>NUCLEOTIDE SEQUENCE [LARGE SCALE GENOMIC DNA]</scope>
    <source>
        <strain evidence="5 6">2789STDY5834956</strain>
    </source>
</reference>
<dbReference type="GO" id="GO:0016020">
    <property type="term" value="C:membrane"/>
    <property type="evidence" value="ECO:0007669"/>
    <property type="project" value="InterPro"/>
</dbReference>
<dbReference type="RefSeq" id="WP_055206597.1">
    <property type="nucleotide sequence ID" value="NZ_CZBO01000001.1"/>
</dbReference>
<feature type="transmembrane region" description="Helical" evidence="3">
    <location>
        <begin position="21"/>
        <end position="40"/>
    </location>
</feature>
<organism evidence="5 6">
    <name type="scientific">Clostridium baratii</name>
    <dbReference type="NCBI Taxonomy" id="1561"/>
    <lineage>
        <taxon>Bacteria</taxon>
        <taxon>Bacillati</taxon>
        <taxon>Bacillota</taxon>
        <taxon>Clostridia</taxon>
        <taxon>Eubacteriales</taxon>
        <taxon>Clostridiaceae</taxon>
        <taxon>Clostridium</taxon>
    </lineage>
</organism>
<evidence type="ECO:0000259" key="4">
    <source>
        <dbReference type="PROSITE" id="PS50111"/>
    </source>
</evidence>
<dbReference type="PANTHER" id="PTHR32089:SF112">
    <property type="entry name" value="LYSOZYME-LIKE PROTEIN-RELATED"/>
    <property type="match status" value="1"/>
</dbReference>
<dbReference type="InterPro" id="IPR004089">
    <property type="entry name" value="MCPsignal_dom"/>
</dbReference>
<dbReference type="SUPFAM" id="SSF58104">
    <property type="entry name" value="Methyl-accepting chemotaxis protein (MCP) signaling domain"/>
    <property type="match status" value="1"/>
</dbReference>
<sequence>MRVDVKFDQTKSIKFNITKNALTIMAAALVFIVFAGRIIVWDVLTSSLNDKVLEKGDIIKSIINKVTYANIFIAILTLIIAGLIMWHTFGKIARLLNGLRLHIEYLAGGVYHYKIKDKYLKREDEIGSICIALGKMQKSTVDMIRDLKKSSQNMNDQSSNLKEISKGLSTTTTDISNSIKNIVKAISDESEDIIKIIEKINEFGNILDDEANEVNDVLELAKKVEKDANTSNQDLLVLTKSLKDFEAIFGIFSETLKHMNMNIKKVNDITDLINNVAEQTNLLALNAAIEAARAGEAGKGFSVVADEIRKLSEKTKKSSISITELTDTILKNSKNLVSKTSEMNLELKIQKDGMEKAIESFSIISDSVSTITPKMLKLSDNSKKMCKTNEDIMEKIEVLSSVNEEICASTESISDSSDLTKENANMLLVNSSGLKKNAKITTNYICKFVLDGPEEEE</sequence>
<evidence type="ECO:0000256" key="3">
    <source>
        <dbReference type="SAM" id="Phobius"/>
    </source>
</evidence>
<dbReference type="PROSITE" id="PS50111">
    <property type="entry name" value="CHEMOTAXIS_TRANSDUC_2"/>
    <property type="match status" value="1"/>
</dbReference>
<evidence type="ECO:0000256" key="2">
    <source>
        <dbReference type="PROSITE-ProRule" id="PRU00284"/>
    </source>
</evidence>
<name>A0A174QJS9_9CLOT</name>
<dbReference type="Proteomes" id="UP000095563">
    <property type="component" value="Unassembled WGS sequence"/>
</dbReference>
<dbReference type="GO" id="GO:0007165">
    <property type="term" value="P:signal transduction"/>
    <property type="evidence" value="ECO:0007669"/>
    <property type="project" value="UniProtKB-KW"/>
</dbReference>
<dbReference type="EMBL" id="CZBO01000001">
    <property type="protein sequence ID" value="CUP72201.1"/>
    <property type="molecule type" value="Genomic_DNA"/>
</dbReference>
<dbReference type="PANTHER" id="PTHR32089">
    <property type="entry name" value="METHYL-ACCEPTING CHEMOTAXIS PROTEIN MCPB"/>
    <property type="match status" value="1"/>
</dbReference>
<evidence type="ECO:0000256" key="1">
    <source>
        <dbReference type="ARBA" id="ARBA00023224"/>
    </source>
</evidence>
<dbReference type="Gene3D" id="1.10.287.950">
    <property type="entry name" value="Methyl-accepting chemotaxis protein"/>
    <property type="match status" value="1"/>
</dbReference>
<keyword evidence="3" id="KW-0812">Transmembrane</keyword>
<evidence type="ECO:0000313" key="6">
    <source>
        <dbReference type="Proteomes" id="UP000095563"/>
    </source>
</evidence>
<evidence type="ECO:0000313" key="5">
    <source>
        <dbReference type="EMBL" id="CUP72201.1"/>
    </source>
</evidence>
<feature type="domain" description="Methyl-accepting transducer" evidence="4">
    <location>
        <begin position="164"/>
        <end position="400"/>
    </location>
</feature>
<gene>
    <name evidence="5" type="primary">mcp4</name>
    <name evidence="5" type="ORF">ERS852568_00548</name>
</gene>